<protein>
    <submittedName>
        <fullName evidence="1">Uncharacterized protein</fullName>
    </submittedName>
</protein>
<evidence type="ECO:0000313" key="1">
    <source>
        <dbReference type="EMBL" id="PAV12477.1"/>
    </source>
</evidence>
<dbReference type="InterPro" id="IPR026453">
    <property type="entry name" value="PGF_pre_PGF"/>
</dbReference>
<dbReference type="NCBIfam" id="TIGR04213">
    <property type="entry name" value="PGF_pre_PGF"/>
    <property type="match status" value="1"/>
</dbReference>
<dbReference type="Proteomes" id="UP000218164">
    <property type="component" value="Unassembled WGS sequence"/>
</dbReference>
<accession>A0A2A2HSR5</accession>
<gene>
    <name evidence="1" type="ORF">ASJ81_06215</name>
</gene>
<dbReference type="AlphaFoldDB" id="A0A2A2HSR5"/>
<proteinExistence type="predicted"/>
<evidence type="ECO:0000313" key="2">
    <source>
        <dbReference type="Proteomes" id="UP000218164"/>
    </source>
</evidence>
<reference evidence="1 2" key="1">
    <citation type="journal article" date="2017" name="BMC Genomics">
        <title>Genomic analysis of methanogenic archaea reveals a shift towards energy conservation.</title>
        <authorList>
            <person name="Gilmore S.P."/>
            <person name="Henske J.K."/>
            <person name="Sexton J.A."/>
            <person name="Solomon K.V."/>
            <person name="Seppala S."/>
            <person name="Yoo J.I."/>
            <person name="Huyett L.M."/>
            <person name="Pressman A."/>
            <person name="Cogan J.Z."/>
            <person name="Kivenson V."/>
            <person name="Peng X."/>
            <person name="Tan Y."/>
            <person name="Valentine D.L."/>
            <person name="O'Malley M.A."/>
        </authorList>
    </citation>
    <scope>NUCLEOTIDE SEQUENCE [LARGE SCALE GENOMIC DNA]</scope>
    <source>
        <strain evidence="1 2">MC-15</strain>
    </source>
</reference>
<comment type="caution">
    <text evidence="1">The sequence shown here is derived from an EMBL/GenBank/DDBJ whole genome shotgun (WGS) entry which is preliminary data.</text>
</comment>
<keyword evidence="2" id="KW-1185">Reference proteome</keyword>
<dbReference type="RefSeq" id="WP_338037500.1">
    <property type="nucleotide sequence ID" value="NZ_LMVP01000235.1"/>
</dbReference>
<name>A0A2A2HSR5_9EURY</name>
<sequence>MYVGFDAKKTVGKITTVVEQLKNKSTLFSNLTEGKVYKYFIVWVGNSEFASSDNIENSTICFKIEKSWLQDKSIDQDSVTLNRYINKKWGQLPVKLLKEDSKFCTLQLTFQDILSLQ</sequence>
<dbReference type="EMBL" id="LMVP01000235">
    <property type="protein sequence ID" value="PAV12477.1"/>
    <property type="molecule type" value="Genomic_DNA"/>
</dbReference>
<organism evidence="1 2">
    <name type="scientific">Methanosarcina spelaei</name>
    <dbReference type="NCBI Taxonomy" id="1036679"/>
    <lineage>
        <taxon>Archaea</taxon>
        <taxon>Methanobacteriati</taxon>
        <taxon>Methanobacteriota</taxon>
        <taxon>Stenosarchaea group</taxon>
        <taxon>Methanomicrobia</taxon>
        <taxon>Methanosarcinales</taxon>
        <taxon>Methanosarcinaceae</taxon>
        <taxon>Methanosarcina</taxon>
    </lineage>
</organism>